<feature type="region of interest" description="Disordered" evidence="1">
    <location>
        <begin position="1"/>
        <end position="25"/>
    </location>
</feature>
<dbReference type="Pfam" id="PF16259">
    <property type="entry name" value="DUF4913"/>
    <property type="match status" value="1"/>
</dbReference>
<evidence type="ECO:0000313" key="3">
    <source>
        <dbReference type="Proteomes" id="UP000070134"/>
    </source>
</evidence>
<accession>A0A127AAU5</accession>
<dbReference type="KEGG" id="satk:SA2016_4150"/>
<evidence type="ECO:0008006" key="4">
    <source>
        <dbReference type="Google" id="ProtNLM"/>
    </source>
</evidence>
<proteinExistence type="predicted"/>
<evidence type="ECO:0000313" key="2">
    <source>
        <dbReference type="EMBL" id="AMM34802.1"/>
    </source>
</evidence>
<dbReference type="EMBL" id="CP014519">
    <property type="protein sequence ID" value="AMM34802.1"/>
    <property type="molecule type" value="Genomic_DNA"/>
</dbReference>
<dbReference type="PATRIC" id="fig|37927.3.peg.4261"/>
<feature type="compositionally biased region" description="Basic and acidic residues" evidence="1">
    <location>
        <begin position="226"/>
        <end position="238"/>
    </location>
</feature>
<evidence type="ECO:0000256" key="1">
    <source>
        <dbReference type="SAM" id="MobiDB-lite"/>
    </source>
</evidence>
<organism evidence="2 3">
    <name type="scientific">Sinomonas atrocyanea</name>
    <dbReference type="NCBI Taxonomy" id="37927"/>
    <lineage>
        <taxon>Bacteria</taxon>
        <taxon>Bacillati</taxon>
        <taxon>Actinomycetota</taxon>
        <taxon>Actinomycetes</taxon>
        <taxon>Micrococcales</taxon>
        <taxon>Micrococcaceae</taxon>
        <taxon>Sinomonas</taxon>
    </lineage>
</organism>
<dbReference type="RefSeq" id="WP_244932805.1">
    <property type="nucleotide sequence ID" value="NZ_BJMO01000025.1"/>
</dbReference>
<keyword evidence="2" id="KW-0614">Plasmid</keyword>
<dbReference type="InterPro" id="IPR032584">
    <property type="entry name" value="DUF4913"/>
</dbReference>
<geneLocation type="plasmid" evidence="2 3">
    <name>pSA01</name>
</geneLocation>
<gene>
    <name evidence="2" type="ORF">SA2016_4150</name>
</gene>
<name>A0A127AAU5_9MICC</name>
<protein>
    <recommendedName>
        <fullName evidence="4">DUF4913 domain-containing protein</fullName>
    </recommendedName>
</protein>
<dbReference type="AlphaFoldDB" id="A0A127AAU5"/>
<feature type="region of interest" description="Disordered" evidence="1">
    <location>
        <begin position="218"/>
        <end position="238"/>
    </location>
</feature>
<sequence length="238" mass="26419">MTERSHMPEPVDAWDESPEEAAAAAAVDGGEDGRGFLLSVTDVLAQIAEEAEPIKAGRWRSLVMHGKAPAPLDWEPPQWDYDAVEAWIHRALEGGTLKPAPKATSEAVPEPELVYGSTAEWVTKFLVPVYRRQLTATGDKTTWCPQWWKHAEAIIRLEALWRAWEHLRLDGRTGMSVWLKDHLDHHLPVLTDATSGPFNGCKPDRHAESPLGQFQLVAPPPALFPDVRESKDEGGTQS</sequence>
<keyword evidence="3" id="KW-1185">Reference proteome</keyword>
<reference evidence="2 3" key="1">
    <citation type="submission" date="2016-02" db="EMBL/GenBank/DDBJ databases">
        <title>Complete genome of Sinomonas atrocyanea KCTC 3377.</title>
        <authorList>
            <person name="Kim K.M."/>
        </authorList>
    </citation>
    <scope>NUCLEOTIDE SEQUENCE [LARGE SCALE GENOMIC DNA]</scope>
    <source>
        <strain evidence="2 3">KCTC 3377</strain>
        <plasmid evidence="2 3">pSA01</plasmid>
    </source>
</reference>
<dbReference type="Proteomes" id="UP000070134">
    <property type="component" value="Plasmid pSA01"/>
</dbReference>